<sequence>MEVAVEGHAITAKEFQADHWTRVLYKAYASRPASSPKPLPYPNATFEAANPNARNAAHDAAAATGSSTTPARLPPATKETRITVKRSKQLPPLPPNAIRVVFRARDELRLQDIPTLRLTKAVQTEVQITLPTPPGATRGVISNAFDDETPTQLHKDLARRNPEYTILAARRMGKTHSILITFDATEVPHSIKYMGAIHRCTPYRGKPPCTPKYILCEGSHLTGTGSCKGRNLHQPRKQIKQPQTQQQEPVAHGDNFPQLSPGPTQPSQHKQAWTGPLNKDWGPSRSSSKHASFLTATPTLQDALAKSWEEAAAAKEEAQAARVEAAALREHIAKLEALISTLATSYPNPPTPSPTASQLPPPNPPTAPIIANHVNSTSSPHALELDVDTELPRHSTECTPPHPSTHSSLTDIPNLLESFTARFEAKLQEAITTINQECAKLKDAVVRVTTDNAALNHRFDALTQAFNDRYNNLESQLNSFATRLPNRDLTPSKRKKPKAAEGQDSPIPAVAHDSHPGAAALPLIDSHDGNSKP</sequence>
<keyword evidence="1" id="KW-0175">Coiled coil</keyword>
<dbReference type="EMBL" id="JABSTV010001255">
    <property type="protein sequence ID" value="KAH7935402.1"/>
    <property type="molecule type" value="Genomic_DNA"/>
</dbReference>
<reference evidence="3" key="2">
    <citation type="submission" date="2021-09" db="EMBL/GenBank/DDBJ databases">
        <authorList>
            <person name="Jia N."/>
            <person name="Wang J."/>
            <person name="Shi W."/>
            <person name="Du L."/>
            <person name="Sun Y."/>
            <person name="Zhan W."/>
            <person name="Jiang J."/>
            <person name="Wang Q."/>
            <person name="Zhang B."/>
            <person name="Ji P."/>
            <person name="Sakyi L.B."/>
            <person name="Cui X."/>
            <person name="Yuan T."/>
            <person name="Jiang B."/>
            <person name="Yang W."/>
            <person name="Lam T.T.-Y."/>
            <person name="Chang Q."/>
            <person name="Ding S."/>
            <person name="Wang X."/>
            <person name="Zhu J."/>
            <person name="Ruan X."/>
            <person name="Zhao L."/>
            <person name="Wei J."/>
            <person name="Que T."/>
            <person name="Du C."/>
            <person name="Cheng J."/>
            <person name="Dai P."/>
            <person name="Han X."/>
            <person name="Huang E."/>
            <person name="Gao Y."/>
            <person name="Liu J."/>
            <person name="Shao H."/>
            <person name="Ye R."/>
            <person name="Li L."/>
            <person name="Wei W."/>
            <person name="Wang X."/>
            <person name="Wang C."/>
            <person name="Huo Q."/>
            <person name="Li W."/>
            <person name="Guo W."/>
            <person name="Chen H."/>
            <person name="Chen S."/>
            <person name="Zhou L."/>
            <person name="Zhou L."/>
            <person name="Ni X."/>
            <person name="Tian J."/>
            <person name="Zhou Y."/>
            <person name="Sheng Y."/>
            <person name="Liu T."/>
            <person name="Pan Y."/>
            <person name="Xia L."/>
            <person name="Li J."/>
            <person name="Zhao F."/>
            <person name="Cao W."/>
        </authorList>
    </citation>
    <scope>NUCLEOTIDE SEQUENCE</scope>
    <source>
        <strain evidence="3">Rsan-2018</strain>
        <tissue evidence="3">Larvae</tissue>
    </source>
</reference>
<comment type="caution">
    <text evidence="3">The sequence shown here is derived from an EMBL/GenBank/DDBJ whole genome shotgun (WGS) entry which is preliminary data.</text>
</comment>
<protein>
    <submittedName>
        <fullName evidence="3">Uncharacterized protein</fullName>
    </submittedName>
</protein>
<evidence type="ECO:0000313" key="3">
    <source>
        <dbReference type="EMBL" id="KAH7935402.1"/>
    </source>
</evidence>
<feature type="compositionally biased region" description="Basic residues" evidence="2">
    <location>
        <begin position="230"/>
        <end position="239"/>
    </location>
</feature>
<feature type="compositionally biased region" description="Pro residues" evidence="2">
    <location>
        <begin position="347"/>
        <end position="367"/>
    </location>
</feature>
<keyword evidence="4" id="KW-1185">Reference proteome</keyword>
<reference evidence="3" key="1">
    <citation type="journal article" date="2020" name="Cell">
        <title>Large-Scale Comparative Analyses of Tick Genomes Elucidate Their Genetic Diversity and Vector Capacities.</title>
        <authorList>
            <consortium name="Tick Genome and Microbiome Consortium (TIGMIC)"/>
            <person name="Jia N."/>
            <person name="Wang J."/>
            <person name="Shi W."/>
            <person name="Du L."/>
            <person name="Sun Y."/>
            <person name="Zhan W."/>
            <person name="Jiang J.F."/>
            <person name="Wang Q."/>
            <person name="Zhang B."/>
            <person name="Ji P."/>
            <person name="Bell-Sakyi L."/>
            <person name="Cui X.M."/>
            <person name="Yuan T.T."/>
            <person name="Jiang B.G."/>
            <person name="Yang W.F."/>
            <person name="Lam T.T."/>
            <person name="Chang Q.C."/>
            <person name="Ding S.J."/>
            <person name="Wang X.J."/>
            <person name="Zhu J.G."/>
            <person name="Ruan X.D."/>
            <person name="Zhao L."/>
            <person name="Wei J.T."/>
            <person name="Ye R.Z."/>
            <person name="Que T.C."/>
            <person name="Du C.H."/>
            <person name="Zhou Y.H."/>
            <person name="Cheng J.X."/>
            <person name="Dai P.F."/>
            <person name="Guo W.B."/>
            <person name="Han X.H."/>
            <person name="Huang E.J."/>
            <person name="Li L.F."/>
            <person name="Wei W."/>
            <person name="Gao Y.C."/>
            <person name="Liu J.Z."/>
            <person name="Shao H.Z."/>
            <person name="Wang X."/>
            <person name="Wang C.C."/>
            <person name="Yang T.C."/>
            <person name="Huo Q.B."/>
            <person name="Li W."/>
            <person name="Chen H.Y."/>
            <person name="Chen S.E."/>
            <person name="Zhou L.G."/>
            <person name="Ni X.B."/>
            <person name="Tian J.H."/>
            <person name="Sheng Y."/>
            <person name="Liu T."/>
            <person name="Pan Y.S."/>
            <person name="Xia L.Y."/>
            <person name="Li J."/>
            <person name="Zhao F."/>
            <person name="Cao W.C."/>
        </authorList>
    </citation>
    <scope>NUCLEOTIDE SEQUENCE</scope>
    <source>
        <strain evidence="3">Rsan-2018</strain>
    </source>
</reference>
<feature type="compositionally biased region" description="Low complexity" evidence="2">
    <location>
        <begin position="54"/>
        <end position="63"/>
    </location>
</feature>
<feature type="region of interest" description="Disordered" evidence="2">
    <location>
        <begin position="225"/>
        <end position="292"/>
    </location>
</feature>
<dbReference type="AlphaFoldDB" id="A0A9D4SN64"/>
<feature type="compositionally biased region" description="Polar residues" evidence="2">
    <location>
        <begin position="257"/>
        <end position="271"/>
    </location>
</feature>
<organism evidence="3 4">
    <name type="scientific">Rhipicephalus sanguineus</name>
    <name type="common">Brown dog tick</name>
    <name type="synonym">Ixodes sanguineus</name>
    <dbReference type="NCBI Taxonomy" id="34632"/>
    <lineage>
        <taxon>Eukaryota</taxon>
        <taxon>Metazoa</taxon>
        <taxon>Ecdysozoa</taxon>
        <taxon>Arthropoda</taxon>
        <taxon>Chelicerata</taxon>
        <taxon>Arachnida</taxon>
        <taxon>Acari</taxon>
        <taxon>Parasitiformes</taxon>
        <taxon>Ixodida</taxon>
        <taxon>Ixodoidea</taxon>
        <taxon>Ixodidae</taxon>
        <taxon>Rhipicephalinae</taxon>
        <taxon>Rhipicephalus</taxon>
        <taxon>Rhipicephalus</taxon>
    </lineage>
</organism>
<feature type="coiled-coil region" evidence="1">
    <location>
        <begin position="311"/>
        <end position="338"/>
    </location>
</feature>
<name>A0A9D4SN64_RHISA</name>
<evidence type="ECO:0000256" key="1">
    <source>
        <dbReference type="SAM" id="Coils"/>
    </source>
</evidence>
<accession>A0A9D4SN64</accession>
<gene>
    <name evidence="3" type="ORF">HPB52_007374</name>
</gene>
<dbReference type="Proteomes" id="UP000821837">
    <property type="component" value="Unassembled WGS sequence"/>
</dbReference>
<evidence type="ECO:0000256" key="2">
    <source>
        <dbReference type="SAM" id="MobiDB-lite"/>
    </source>
</evidence>
<feature type="region of interest" description="Disordered" evidence="2">
    <location>
        <begin position="481"/>
        <end position="533"/>
    </location>
</feature>
<proteinExistence type="predicted"/>
<feature type="region of interest" description="Disordered" evidence="2">
    <location>
        <begin position="54"/>
        <end position="77"/>
    </location>
</feature>
<evidence type="ECO:0000313" key="4">
    <source>
        <dbReference type="Proteomes" id="UP000821837"/>
    </source>
</evidence>
<feature type="region of interest" description="Disordered" evidence="2">
    <location>
        <begin position="345"/>
        <end position="374"/>
    </location>
</feature>